<comment type="caution">
    <text evidence="4">The sequence shown here is derived from an EMBL/GenBank/DDBJ whole genome shotgun (WGS) entry which is preliminary data.</text>
</comment>
<dbReference type="PROSITE" id="PS50893">
    <property type="entry name" value="ABC_TRANSPORTER_2"/>
    <property type="match status" value="1"/>
</dbReference>
<name>A0ABT9WEL4_9BACL</name>
<evidence type="ECO:0000259" key="3">
    <source>
        <dbReference type="PROSITE" id="PS50893"/>
    </source>
</evidence>
<keyword evidence="1" id="KW-0547">Nucleotide-binding</keyword>
<evidence type="ECO:0000313" key="4">
    <source>
        <dbReference type="EMBL" id="MDQ0171712.1"/>
    </source>
</evidence>
<dbReference type="CDD" id="cd03230">
    <property type="entry name" value="ABC_DR_subfamily_A"/>
    <property type="match status" value="1"/>
</dbReference>
<dbReference type="Gene3D" id="3.40.50.300">
    <property type="entry name" value="P-loop containing nucleotide triphosphate hydrolases"/>
    <property type="match status" value="1"/>
</dbReference>
<dbReference type="Pfam" id="PF00005">
    <property type="entry name" value="ABC_tran"/>
    <property type="match status" value="1"/>
</dbReference>
<dbReference type="EMBL" id="JAUSTI010000008">
    <property type="protein sequence ID" value="MDQ0171712.1"/>
    <property type="molecule type" value="Genomic_DNA"/>
</dbReference>
<dbReference type="SUPFAM" id="SSF52540">
    <property type="entry name" value="P-loop containing nucleoside triphosphate hydrolases"/>
    <property type="match status" value="1"/>
</dbReference>
<protein>
    <submittedName>
        <fullName evidence="4">ABC-2 type transport system ATP-binding protein</fullName>
    </submittedName>
</protein>
<organism evidence="4 5">
    <name type="scientific">Paenibacillus tundrae</name>
    <dbReference type="NCBI Taxonomy" id="528187"/>
    <lineage>
        <taxon>Bacteria</taxon>
        <taxon>Bacillati</taxon>
        <taxon>Bacillota</taxon>
        <taxon>Bacilli</taxon>
        <taxon>Bacillales</taxon>
        <taxon>Paenibacillaceae</taxon>
        <taxon>Paenibacillus</taxon>
    </lineage>
</organism>
<dbReference type="GO" id="GO:0005524">
    <property type="term" value="F:ATP binding"/>
    <property type="evidence" value="ECO:0007669"/>
    <property type="project" value="UniProtKB-KW"/>
</dbReference>
<dbReference type="InterPro" id="IPR027417">
    <property type="entry name" value="P-loop_NTPase"/>
</dbReference>
<feature type="domain" description="ABC transporter" evidence="3">
    <location>
        <begin position="5"/>
        <end position="227"/>
    </location>
</feature>
<evidence type="ECO:0000256" key="2">
    <source>
        <dbReference type="ARBA" id="ARBA00022840"/>
    </source>
</evidence>
<dbReference type="InterPro" id="IPR003439">
    <property type="entry name" value="ABC_transporter-like_ATP-bd"/>
</dbReference>
<dbReference type="PANTHER" id="PTHR43158">
    <property type="entry name" value="SKFA PEPTIDE EXPORT ATP-BINDING PROTEIN SKFE"/>
    <property type="match status" value="1"/>
</dbReference>
<proteinExistence type="predicted"/>
<reference evidence="4 5" key="1">
    <citation type="submission" date="2023-07" db="EMBL/GenBank/DDBJ databases">
        <title>Sorghum-associated microbial communities from plants grown in Nebraska, USA.</title>
        <authorList>
            <person name="Schachtman D."/>
        </authorList>
    </citation>
    <scope>NUCLEOTIDE SEQUENCE [LARGE SCALE GENOMIC DNA]</scope>
    <source>
        <strain evidence="4 5">DS1314</strain>
    </source>
</reference>
<evidence type="ECO:0000256" key="1">
    <source>
        <dbReference type="ARBA" id="ARBA00022741"/>
    </source>
</evidence>
<dbReference type="InterPro" id="IPR003593">
    <property type="entry name" value="AAA+_ATPase"/>
</dbReference>
<accession>A0ABT9WEL4</accession>
<dbReference type="PANTHER" id="PTHR43158:SF1">
    <property type="entry name" value="ABC TRANSPORTER, ATP-BINDING PROTEIN"/>
    <property type="match status" value="1"/>
</dbReference>
<keyword evidence="5" id="KW-1185">Reference proteome</keyword>
<gene>
    <name evidence="4" type="ORF">J2T19_003174</name>
</gene>
<dbReference type="RefSeq" id="WP_307217289.1">
    <property type="nucleotide sequence ID" value="NZ_JAUSTI010000008.1"/>
</dbReference>
<evidence type="ECO:0000313" key="5">
    <source>
        <dbReference type="Proteomes" id="UP001233836"/>
    </source>
</evidence>
<dbReference type="SMART" id="SM00382">
    <property type="entry name" value="AAA"/>
    <property type="match status" value="1"/>
</dbReference>
<dbReference type="Proteomes" id="UP001233836">
    <property type="component" value="Unassembled WGS sequence"/>
</dbReference>
<keyword evidence="2 4" id="KW-0067">ATP-binding</keyword>
<sequence>MANILELNQVSKSYGKKQALQDVTLEIAPGRIVGLLGSNGSGKSTLMKLVAGLLHPSSGSIQVAGIPIGLETKSLVSFMPDKPLTESWMKVRDAIAYYRDFYADFDQEKAREMLDFMKLAEGERVKHLSKGMNERLQLTLALSRKARLYLLDEPIGGVDPVARGKILDAIVKFYDEDSSLIISTHLLNDIERIFDEVIFIREGQMVLREEVETLRLQNGKSVDEMFKEVYAE</sequence>